<evidence type="ECO:0000256" key="6">
    <source>
        <dbReference type="ARBA" id="ARBA00023136"/>
    </source>
</evidence>
<dbReference type="InterPro" id="IPR038702">
    <property type="entry name" value="Na/K_ATPase_sub_beta_sf"/>
</dbReference>
<protein>
    <submittedName>
        <fullName evidence="8">Uncharacterized protein</fullName>
    </submittedName>
</protein>
<dbReference type="GO" id="GO:0005890">
    <property type="term" value="C:sodium:potassium-exchanging ATPase complex"/>
    <property type="evidence" value="ECO:0007669"/>
    <property type="project" value="InterPro"/>
</dbReference>
<dbReference type="AlphaFoldDB" id="A0AAW2GVT5"/>
<dbReference type="Pfam" id="PF00287">
    <property type="entry name" value="Na_K-ATPase"/>
    <property type="match status" value="1"/>
</dbReference>
<dbReference type="PROSITE" id="PS00390">
    <property type="entry name" value="ATPASE_NA_K_BETA_1"/>
    <property type="match status" value="1"/>
</dbReference>
<sequence length="148" mass="17798">MVFLHDEEYYQSRIPETDLGAFRNFLRFVWNSDKKHFLGRTGKEWALLGLFYLCFFTVLGSLFTLQMWISIEYALKLEKPYFFNNGLTTRFYFDVNPSLFRRLHFNSPGIFSLIQYKMFKFICLIILNWVPIPHNKSFLLPKNMPRAL</sequence>
<dbReference type="GO" id="GO:0006814">
    <property type="term" value="P:sodium ion transport"/>
    <property type="evidence" value="ECO:0007669"/>
    <property type="project" value="InterPro"/>
</dbReference>
<keyword evidence="5 7" id="KW-1133">Transmembrane helix</keyword>
<dbReference type="Proteomes" id="UP001430953">
    <property type="component" value="Unassembled WGS sequence"/>
</dbReference>
<feature type="transmembrane region" description="Helical" evidence="7">
    <location>
        <begin position="109"/>
        <end position="130"/>
    </location>
</feature>
<evidence type="ECO:0000256" key="2">
    <source>
        <dbReference type="ARBA" id="ARBA00005876"/>
    </source>
</evidence>
<comment type="subcellular location">
    <subcellularLocation>
        <location evidence="1">Membrane</location>
        <topology evidence="1">Single-pass type II membrane protein</topology>
    </subcellularLocation>
</comment>
<accession>A0AAW2GVT5</accession>
<evidence type="ECO:0000256" key="3">
    <source>
        <dbReference type="ARBA" id="ARBA00022692"/>
    </source>
</evidence>
<dbReference type="Gene3D" id="2.60.40.1660">
    <property type="entry name" value="Na, k-atpase alpha subunit"/>
    <property type="match status" value="1"/>
</dbReference>
<reference evidence="8 9" key="1">
    <citation type="submission" date="2023-03" db="EMBL/GenBank/DDBJ databases">
        <title>High recombination rates correlate with genetic variation in Cardiocondyla obscurior ants.</title>
        <authorList>
            <person name="Errbii M."/>
        </authorList>
    </citation>
    <scope>NUCLEOTIDE SEQUENCE [LARGE SCALE GENOMIC DNA]</scope>
    <source>
        <strain evidence="8">Alpha-2009</strain>
        <tissue evidence="8">Whole body</tissue>
    </source>
</reference>
<keyword evidence="4" id="KW-0735">Signal-anchor</keyword>
<comment type="caution">
    <text evidence="8">The sequence shown here is derived from an EMBL/GenBank/DDBJ whole genome shotgun (WGS) entry which is preliminary data.</text>
</comment>
<dbReference type="InterPro" id="IPR000402">
    <property type="entry name" value="Na/K_ATPase_sub_beta"/>
</dbReference>
<evidence type="ECO:0000256" key="4">
    <source>
        <dbReference type="ARBA" id="ARBA00022968"/>
    </source>
</evidence>
<dbReference type="GO" id="GO:0006813">
    <property type="term" value="P:potassium ion transport"/>
    <property type="evidence" value="ECO:0007669"/>
    <property type="project" value="InterPro"/>
</dbReference>
<organism evidence="8 9">
    <name type="scientific">Cardiocondyla obscurior</name>
    <dbReference type="NCBI Taxonomy" id="286306"/>
    <lineage>
        <taxon>Eukaryota</taxon>
        <taxon>Metazoa</taxon>
        <taxon>Ecdysozoa</taxon>
        <taxon>Arthropoda</taxon>
        <taxon>Hexapoda</taxon>
        <taxon>Insecta</taxon>
        <taxon>Pterygota</taxon>
        <taxon>Neoptera</taxon>
        <taxon>Endopterygota</taxon>
        <taxon>Hymenoptera</taxon>
        <taxon>Apocrita</taxon>
        <taxon>Aculeata</taxon>
        <taxon>Formicoidea</taxon>
        <taxon>Formicidae</taxon>
        <taxon>Myrmicinae</taxon>
        <taxon>Cardiocondyla</taxon>
    </lineage>
</organism>
<keyword evidence="3 7" id="KW-0812">Transmembrane</keyword>
<evidence type="ECO:0000313" key="9">
    <source>
        <dbReference type="Proteomes" id="UP001430953"/>
    </source>
</evidence>
<gene>
    <name evidence="8" type="ORF">PUN28_002738</name>
</gene>
<keyword evidence="9" id="KW-1185">Reference proteome</keyword>
<comment type="similarity">
    <text evidence="2">Belongs to the X(+)/potassium ATPases subunit beta family.</text>
</comment>
<evidence type="ECO:0000313" key="8">
    <source>
        <dbReference type="EMBL" id="KAL0131407.1"/>
    </source>
</evidence>
<feature type="transmembrane region" description="Helical" evidence="7">
    <location>
        <begin position="45"/>
        <end position="69"/>
    </location>
</feature>
<evidence type="ECO:0000256" key="7">
    <source>
        <dbReference type="SAM" id="Phobius"/>
    </source>
</evidence>
<name>A0AAW2GVT5_9HYME</name>
<proteinExistence type="inferred from homology"/>
<evidence type="ECO:0000256" key="5">
    <source>
        <dbReference type="ARBA" id="ARBA00022989"/>
    </source>
</evidence>
<keyword evidence="6 7" id="KW-0472">Membrane</keyword>
<evidence type="ECO:0000256" key="1">
    <source>
        <dbReference type="ARBA" id="ARBA00004606"/>
    </source>
</evidence>
<dbReference type="EMBL" id="JADYXP020000002">
    <property type="protein sequence ID" value="KAL0131407.1"/>
    <property type="molecule type" value="Genomic_DNA"/>
</dbReference>